<organism evidence="1 2">
    <name type="scientific">Entomophthora muscae</name>
    <dbReference type="NCBI Taxonomy" id="34485"/>
    <lineage>
        <taxon>Eukaryota</taxon>
        <taxon>Fungi</taxon>
        <taxon>Fungi incertae sedis</taxon>
        <taxon>Zoopagomycota</taxon>
        <taxon>Entomophthoromycotina</taxon>
        <taxon>Entomophthoromycetes</taxon>
        <taxon>Entomophthorales</taxon>
        <taxon>Entomophthoraceae</taxon>
        <taxon>Entomophthora</taxon>
    </lineage>
</organism>
<dbReference type="Proteomes" id="UP001165960">
    <property type="component" value="Unassembled WGS sequence"/>
</dbReference>
<proteinExistence type="predicted"/>
<evidence type="ECO:0000313" key="1">
    <source>
        <dbReference type="EMBL" id="KAJ9081621.1"/>
    </source>
</evidence>
<evidence type="ECO:0000313" key="2">
    <source>
        <dbReference type="Proteomes" id="UP001165960"/>
    </source>
</evidence>
<name>A0ACC2U4C4_9FUNG</name>
<sequence>PIVYEQKLSYQLPNSIPNLYPFHSAPKNKSCSVFLNSGIPDGLLVTYSSQDLRSSS</sequence>
<accession>A0ACC2U4C4</accession>
<comment type="caution">
    <text evidence="1">The sequence shown here is derived from an EMBL/GenBank/DDBJ whole genome shotgun (WGS) entry which is preliminary data.</text>
</comment>
<reference evidence="1" key="1">
    <citation type="submission" date="2022-04" db="EMBL/GenBank/DDBJ databases">
        <title>Genome of the entomopathogenic fungus Entomophthora muscae.</title>
        <authorList>
            <person name="Elya C."/>
            <person name="Lovett B.R."/>
            <person name="Lee E."/>
            <person name="Macias A.M."/>
            <person name="Hajek A.E."/>
            <person name="De Bivort B.L."/>
            <person name="Kasson M.T."/>
            <person name="De Fine Licht H.H."/>
            <person name="Stajich J.E."/>
        </authorList>
    </citation>
    <scope>NUCLEOTIDE SEQUENCE</scope>
    <source>
        <strain evidence="1">Berkeley</strain>
    </source>
</reference>
<dbReference type="EMBL" id="QTSX02001466">
    <property type="protein sequence ID" value="KAJ9081621.1"/>
    <property type="molecule type" value="Genomic_DNA"/>
</dbReference>
<protein>
    <submittedName>
        <fullName evidence="1">Uncharacterized protein</fullName>
    </submittedName>
</protein>
<gene>
    <name evidence="1" type="ORF">DSO57_1012737</name>
</gene>
<feature type="non-terminal residue" evidence="1">
    <location>
        <position position="1"/>
    </location>
</feature>
<keyword evidence="2" id="KW-1185">Reference proteome</keyword>